<dbReference type="GO" id="GO:0044281">
    <property type="term" value="P:small molecule metabolic process"/>
    <property type="evidence" value="ECO:0007669"/>
    <property type="project" value="UniProtKB-ARBA"/>
</dbReference>
<keyword evidence="4" id="KW-0378">Hydrolase</keyword>
<dbReference type="InterPro" id="IPR051121">
    <property type="entry name" value="FAH"/>
</dbReference>
<dbReference type="InterPro" id="IPR011234">
    <property type="entry name" value="Fumarylacetoacetase-like_C"/>
</dbReference>
<dbReference type="KEGG" id="acz:Acaty_c1398"/>
<dbReference type="EMBL" id="CP005986">
    <property type="protein sequence ID" value="AIA55264.1"/>
    <property type="molecule type" value="Genomic_DNA"/>
</dbReference>
<dbReference type="HOGENOM" id="CLU_028458_3_0_6"/>
<evidence type="ECO:0000256" key="2">
    <source>
        <dbReference type="ARBA" id="ARBA00022723"/>
    </source>
</evidence>
<gene>
    <name evidence="4" type="ORF">Acaty_c1398</name>
</gene>
<dbReference type="AlphaFoldDB" id="A0A059ZQZ6"/>
<protein>
    <submittedName>
        <fullName evidence="4">Fumarylacetoacetate hydrolase family protein</fullName>
    </submittedName>
</protein>
<evidence type="ECO:0000313" key="4">
    <source>
        <dbReference type="EMBL" id="AIA55264.1"/>
    </source>
</evidence>
<dbReference type="SUPFAM" id="SSF56529">
    <property type="entry name" value="FAH"/>
    <property type="match status" value="1"/>
</dbReference>
<proteinExistence type="inferred from homology"/>
<evidence type="ECO:0000256" key="1">
    <source>
        <dbReference type="ARBA" id="ARBA00010211"/>
    </source>
</evidence>
<accession>A0A059ZQZ6</accession>
<dbReference type="Gene3D" id="3.90.850.10">
    <property type="entry name" value="Fumarylacetoacetase-like, C-terminal domain"/>
    <property type="match status" value="1"/>
</dbReference>
<organism evidence="4 5">
    <name type="scientific">Acidithiobacillus caldus (strain ATCC 51756 / DSM 8584 / KU)</name>
    <dbReference type="NCBI Taxonomy" id="637389"/>
    <lineage>
        <taxon>Bacteria</taxon>
        <taxon>Pseudomonadati</taxon>
        <taxon>Pseudomonadota</taxon>
        <taxon>Acidithiobacillia</taxon>
        <taxon>Acidithiobacillales</taxon>
        <taxon>Acidithiobacillaceae</taxon>
        <taxon>Acidithiobacillus</taxon>
    </lineage>
</organism>
<dbReference type="eggNOG" id="COG0179">
    <property type="taxonomic scope" value="Bacteria"/>
</dbReference>
<dbReference type="Proteomes" id="UP000005522">
    <property type="component" value="Chromosome"/>
</dbReference>
<evidence type="ECO:0000313" key="5">
    <source>
        <dbReference type="Proteomes" id="UP000005522"/>
    </source>
</evidence>
<dbReference type="GO" id="GO:0016787">
    <property type="term" value="F:hydrolase activity"/>
    <property type="evidence" value="ECO:0007669"/>
    <property type="project" value="UniProtKB-KW"/>
</dbReference>
<dbReference type="PANTHER" id="PTHR42796">
    <property type="entry name" value="FUMARYLACETOACETATE HYDROLASE DOMAIN-CONTAINING PROTEIN 2A-RELATED"/>
    <property type="match status" value="1"/>
</dbReference>
<evidence type="ECO:0000259" key="3">
    <source>
        <dbReference type="Pfam" id="PF01557"/>
    </source>
</evidence>
<dbReference type="Pfam" id="PF01557">
    <property type="entry name" value="FAA_hydrolase"/>
    <property type="match status" value="1"/>
</dbReference>
<sequence>MWLDEELFSLESLDDGLNPSQLLTSDPVALLQHLRRRRSARVCPVAVERIHFLPPTQPQKILCAGLNYRDHARETGAELPSSPTFFIRFPDTLCGSGEAIPHPVQSDAMDFEGELLVVLGQAVHGKLQRHEALAAVAGYGIFNDISMRDYQFRTSQWTMGKNFPHSGSCGARVTTTDELPEGANNLYLRTEVNGDRLQDGNTADLIFDVAALIQTLAEVMPLHPGDLIATGTPAGVGFARKPPRYLQPGDTIRVEIEGLGVLENPVIPARLDTVERPA</sequence>
<reference evidence="4 5" key="1">
    <citation type="journal article" date="2009" name="J. Bacteriol.">
        <title>Draft genome sequence of the extremely acidophilic bacterium Acidithiobacillus caldus ATCC 51756 reveals metabolic versatility in the genus Acidithiobacillus.</title>
        <authorList>
            <person name="Valdes J."/>
            <person name="Quatrini R."/>
            <person name="Hallberg K."/>
            <person name="Dopson M."/>
            <person name="Valenzuela P.D."/>
            <person name="Holmes D.S."/>
        </authorList>
    </citation>
    <scope>NUCLEOTIDE SEQUENCE [LARGE SCALE GENOMIC DNA]</scope>
    <source>
        <strain evidence="5">ATCC 51756 / DSM 8584 / KU</strain>
    </source>
</reference>
<keyword evidence="2" id="KW-0479">Metal-binding</keyword>
<comment type="similarity">
    <text evidence="1">Belongs to the FAH family.</text>
</comment>
<name>A0A059ZQZ6_ACICK</name>
<dbReference type="PANTHER" id="PTHR42796:SF4">
    <property type="entry name" value="FUMARYLACETOACETATE HYDROLASE DOMAIN-CONTAINING PROTEIN 2A"/>
    <property type="match status" value="1"/>
</dbReference>
<feature type="domain" description="Fumarylacetoacetase-like C-terminal" evidence="3">
    <location>
        <begin position="60"/>
        <end position="266"/>
    </location>
</feature>
<dbReference type="GO" id="GO:0046872">
    <property type="term" value="F:metal ion binding"/>
    <property type="evidence" value="ECO:0007669"/>
    <property type="project" value="UniProtKB-KW"/>
</dbReference>
<dbReference type="InterPro" id="IPR036663">
    <property type="entry name" value="Fumarylacetoacetase_C_sf"/>
</dbReference>